<evidence type="ECO:0000256" key="1">
    <source>
        <dbReference type="ARBA" id="ARBA00023239"/>
    </source>
</evidence>
<evidence type="ECO:0000313" key="3">
    <source>
        <dbReference type="Proteomes" id="UP000719412"/>
    </source>
</evidence>
<gene>
    <name evidence="2" type="ORF">GEV33_002233</name>
</gene>
<keyword evidence="3" id="KW-1185">Reference proteome</keyword>
<dbReference type="AlphaFoldDB" id="A0A8J6HUT5"/>
<sequence length="74" mass="8536">MLIETARFFRDITNLLAASKPTQKGKGGDRFLCKEDNYDEQFQFEYRGPVTMKGKSEPMNVWFLSRSKPGPSDQ</sequence>
<keyword evidence="1" id="KW-0456">Lyase</keyword>
<protein>
    <submittedName>
        <fullName evidence="2">Uncharacterized protein</fullName>
    </submittedName>
</protein>
<dbReference type="Proteomes" id="UP000719412">
    <property type="component" value="Unassembled WGS sequence"/>
</dbReference>
<dbReference type="EMBL" id="JABDTM020011530">
    <property type="protein sequence ID" value="KAH0820558.1"/>
    <property type="molecule type" value="Genomic_DNA"/>
</dbReference>
<accession>A0A8J6HUT5</accession>
<name>A0A8J6HUT5_TENMO</name>
<reference evidence="2" key="1">
    <citation type="journal article" date="2020" name="J Insects Food Feed">
        <title>The yellow mealworm (Tenebrio molitor) genome: a resource for the emerging insects as food and feed industry.</title>
        <authorList>
            <person name="Eriksson T."/>
            <person name="Andere A."/>
            <person name="Kelstrup H."/>
            <person name="Emery V."/>
            <person name="Picard C."/>
        </authorList>
    </citation>
    <scope>NUCLEOTIDE SEQUENCE</scope>
    <source>
        <strain evidence="2">Stoneville</strain>
        <tissue evidence="2">Whole head</tissue>
    </source>
</reference>
<proteinExistence type="predicted"/>
<reference evidence="2" key="2">
    <citation type="submission" date="2021-08" db="EMBL/GenBank/DDBJ databases">
        <authorList>
            <person name="Eriksson T."/>
        </authorList>
    </citation>
    <scope>NUCLEOTIDE SEQUENCE</scope>
    <source>
        <strain evidence="2">Stoneville</strain>
        <tissue evidence="2">Whole head</tissue>
    </source>
</reference>
<dbReference type="GO" id="GO:0016829">
    <property type="term" value="F:lyase activity"/>
    <property type="evidence" value="ECO:0007669"/>
    <property type="project" value="UniProtKB-KW"/>
</dbReference>
<comment type="caution">
    <text evidence="2">The sequence shown here is derived from an EMBL/GenBank/DDBJ whole genome shotgun (WGS) entry which is preliminary data.</text>
</comment>
<dbReference type="SUPFAM" id="SSF55073">
    <property type="entry name" value="Nucleotide cyclase"/>
    <property type="match status" value="1"/>
</dbReference>
<dbReference type="Gene3D" id="3.30.70.1230">
    <property type="entry name" value="Nucleotide cyclase"/>
    <property type="match status" value="1"/>
</dbReference>
<evidence type="ECO:0000313" key="2">
    <source>
        <dbReference type="EMBL" id="KAH0820558.1"/>
    </source>
</evidence>
<dbReference type="InterPro" id="IPR029787">
    <property type="entry name" value="Nucleotide_cyclase"/>
</dbReference>
<organism evidence="2 3">
    <name type="scientific">Tenebrio molitor</name>
    <name type="common">Yellow mealworm beetle</name>
    <dbReference type="NCBI Taxonomy" id="7067"/>
    <lineage>
        <taxon>Eukaryota</taxon>
        <taxon>Metazoa</taxon>
        <taxon>Ecdysozoa</taxon>
        <taxon>Arthropoda</taxon>
        <taxon>Hexapoda</taxon>
        <taxon>Insecta</taxon>
        <taxon>Pterygota</taxon>
        <taxon>Neoptera</taxon>
        <taxon>Endopterygota</taxon>
        <taxon>Coleoptera</taxon>
        <taxon>Polyphaga</taxon>
        <taxon>Cucujiformia</taxon>
        <taxon>Tenebrionidae</taxon>
        <taxon>Tenebrio</taxon>
    </lineage>
</organism>